<keyword evidence="10" id="KW-1185">Reference proteome</keyword>
<sequence>GGIKPGRVTFFVFRRVPEVTGDYFDGFNKSNCSTTSFTMYLPNTKPTASSSSSVAFSTSYERSFNTYTAIRRSVPTAPANIPFKVDSINIDFEEPSAKSRNATTGRNFAAEANVSSTGPPSERKLSARATRTVRRSAAKVRMNSALSTSRQRITRVATAFTPALFQPHSAKLTTGRARRLLITDESRLHADLRNMSPQEELHRAQFRVQNPISVGAKPQLALQDSAQRRPECEQVHCCAAQLVVIELIPHHCVHQFCLLKQERYHVAYQQSHRSLLRMKSLDQRFYRFVLEPVLQYEVTVTAAEELYGELKRILFVVLIKLQALGGFSQVDVQPMPHFGNCWGNHFRKESFFQIFRSVSLSETARSILNSRSVGDCSGTASTSWTVVPLSLAARTSELRCRCRWPRVSPDNVTDKNIKMDPEADITLRAVKFLTSESNNVCRLCFSSTEQQEVSLEDIVTLQRSYLNETLTFVDMFQELNVLEEHSLPQVLCVNCATMTINAYLFKKLSQFSTDYWNKILNRINTTLDQSQTISLNVQTLYYIMKDDENILYTSRKRHTVRNKKTIINKLKEFGKTKQTCYKVKKLKTSVMCEECGEKFTSNCHLVKHMKVHSTSKYPCSQCPKVFATQLQVEEHAERVHYPKKICCPKCSKMFSTEKMLRLHDKLHHVAAICKLCFVQFPSKKQLRAHLDKHEVNKCARCNKSFLNKQTYKFHLRICGNLEDRQPSFFCDICHKGYVRKNGLRTHLKTDHGFGNVLSCNWCGKKFDAISRLNNHIVKHTKEKKFHCEHCGGKFVTQAALVYHTRLHTGERPFPCDMCNESFLSASRRMEHKQRKHFGPTKECQICHIKFITGHQLRKHIQRHYNPHSKLFVPDAVPPFPSYQSVAANTNDKAEQYPNISKLLSIQSMNLTLMFSTAGTLGAEAFTNLSSHNVQLYGLSPVCLRVWYSSASLETNSLLHSFILQNVFMGKAEYCSLCFIATENVQFNITDEILMDTGSTVVLYEIISSVFGNQILDSVVISGIICKECLKTLMNCYKFISLCKNNINELKCKLNSFQKHIESIKEVNCDYKSIFIALNSYNSNFELYYDKHRHSKDKTMLYKRFRTIKKDSLRFFIEFEEQFSSDKKGVVENHAVKKRKRNTALQTIKLTDIAVDTTDLNNLKCKTCLKLYPSALKLKMHYLNVHGPKEYKCSECPKQFISLWRLNQHKQSCHHNVMCSQCGKTYNNYFALRYHEQSHKLKLICQSCGKEYRSQISFNNHIKHKLCNEKRKSNSESKFICDYCKKKYASKCTLIKHINVEHENGKGFVCSWCNKKFGCESSLSSHIVKHTKKKDFECNICGGRFVSKVSLLYHV</sequence>
<dbReference type="PANTHER" id="PTHR24379:SF121">
    <property type="entry name" value="C2H2-TYPE DOMAIN-CONTAINING PROTEIN"/>
    <property type="match status" value="1"/>
</dbReference>
<dbReference type="PROSITE" id="PS50157">
    <property type="entry name" value="ZINC_FINGER_C2H2_2"/>
    <property type="match status" value="12"/>
</dbReference>
<keyword evidence="3 5" id="KW-0863">Zinc-finger</keyword>
<evidence type="ECO:0000256" key="6">
    <source>
        <dbReference type="PROSITE-ProRule" id="PRU01263"/>
    </source>
</evidence>
<dbReference type="PANTHER" id="PTHR24379">
    <property type="entry name" value="KRAB AND ZINC FINGER DOMAIN-CONTAINING"/>
    <property type="match status" value="1"/>
</dbReference>
<feature type="domain" description="C2H2-type" evidence="7">
    <location>
        <begin position="617"/>
        <end position="645"/>
    </location>
</feature>
<keyword evidence="4 6" id="KW-0862">Zinc</keyword>
<feature type="binding site" evidence="6">
    <location>
        <position position="495"/>
    </location>
    <ligand>
        <name>Zn(2+)</name>
        <dbReference type="ChEBI" id="CHEBI:29105"/>
    </ligand>
</feature>
<reference evidence="9" key="1">
    <citation type="submission" date="2020-08" db="EMBL/GenBank/DDBJ databases">
        <title>Spodoptera exigua strain:BAW_Kor-Di-RS1 Genome sequencing and assembly.</title>
        <authorList>
            <person name="Kim J."/>
            <person name="Nam H.Y."/>
            <person name="Kwon M."/>
            <person name="Choi J.H."/>
            <person name="Cho S.R."/>
            <person name="Kim G.-H."/>
        </authorList>
    </citation>
    <scope>NUCLEOTIDE SEQUENCE</scope>
    <source>
        <strain evidence="9">BAW_Kor-Di-RS1</strain>
        <tissue evidence="9">Whole-body</tissue>
    </source>
</reference>
<feature type="domain" description="C2H2-type" evidence="7">
    <location>
        <begin position="813"/>
        <end position="841"/>
    </location>
</feature>
<evidence type="ECO:0000256" key="4">
    <source>
        <dbReference type="ARBA" id="ARBA00022833"/>
    </source>
</evidence>
<dbReference type="EMBL" id="JACKWZ010000451">
    <property type="protein sequence ID" value="KAF9407625.1"/>
    <property type="molecule type" value="Genomic_DNA"/>
</dbReference>
<evidence type="ECO:0000259" key="8">
    <source>
        <dbReference type="PROSITE" id="PS51915"/>
    </source>
</evidence>
<feature type="non-terminal residue" evidence="9">
    <location>
        <position position="1354"/>
    </location>
</feature>
<proteinExistence type="predicted"/>
<dbReference type="PROSITE" id="PS00028">
    <property type="entry name" value="ZINC_FINGER_C2H2_1"/>
    <property type="match status" value="10"/>
</dbReference>
<feature type="domain" description="C2H2-type" evidence="7">
    <location>
        <begin position="1190"/>
        <end position="1213"/>
    </location>
</feature>
<feature type="domain" description="C2H2-type" evidence="7">
    <location>
        <begin position="757"/>
        <end position="784"/>
    </location>
</feature>
<feature type="binding site" evidence="6">
    <location>
        <position position="974"/>
    </location>
    <ligand>
        <name>Zn(2+)</name>
        <dbReference type="ChEBI" id="CHEBI:29105"/>
    </ligand>
</feature>
<dbReference type="GO" id="GO:0008270">
    <property type="term" value="F:zinc ion binding"/>
    <property type="evidence" value="ECO:0007669"/>
    <property type="project" value="UniProtKB-UniRule"/>
</dbReference>
<feature type="domain" description="C2H2-type" evidence="7">
    <location>
        <begin position="728"/>
        <end position="751"/>
    </location>
</feature>
<feature type="domain" description="C2H2-type" evidence="7">
    <location>
        <begin position="645"/>
        <end position="667"/>
    </location>
</feature>
<dbReference type="SMART" id="SM00355">
    <property type="entry name" value="ZnF_C2H2"/>
    <property type="match status" value="17"/>
</dbReference>
<feature type="domain" description="C2H2-type" evidence="7">
    <location>
        <begin position="1278"/>
        <end position="1306"/>
    </location>
</feature>
<dbReference type="Gene3D" id="3.30.160.60">
    <property type="entry name" value="Classic Zinc Finger"/>
    <property type="match status" value="8"/>
</dbReference>
<feature type="domain" description="ZAD" evidence="8">
    <location>
        <begin position="439"/>
        <end position="519"/>
    </location>
</feature>
<dbReference type="Pfam" id="PF00096">
    <property type="entry name" value="zf-C2H2"/>
    <property type="match status" value="3"/>
</dbReference>
<dbReference type="GO" id="GO:0005634">
    <property type="term" value="C:nucleus"/>
    <property type="evidence" value="ECO:0007669"/>
    <property type="project" value="InterPro"/>
</dbReference>
<feature type="domain" description="ZAD" evidence="8">
    <location>
        <begin position="972"/>
        <end position="1052"/>
    </location>
</feature>
<evidence type="ECO:0000259" key="7">
    <source>
        <dbReference type="PROSITE" id="PS50157"/>
    </source>
</evidence>
<feature type="binding site" evidence="6">
    <location>
        <position position="441"/>
    </location>
    <ligand>
        <name>Zn(2+)</name>
        <dbReference type="ChEBI" id="CHEBI:29105"/>
    </ligand>
</feature>
<evidence type="ECO:0000256" key="2">
    <source>
        <dbReference type="ARBA" id="ARBA00022737"/>
    </source>
</evidence>
<keyword evidence="2" id="KW-0677">Repeat</keyword>
<dbReference type="SMART" id="SM00868">
    <property type="entry name" value="zf-AD"/>
    <property type="match status" value="2"/>
</dbReference>
<accession>A0A835G576</accession>
<dbReference type="SUPFAM" id="SSF57667">
    <property type="entry name" value="beta-beta-alpha zinc fingers"/>
    <property type="match status" value="9"/>
</dbReference>
<evidence type="ECO:0000256" key="3">
    <source>
        <dbReference type="ARBA" id="ARBA00022771"/>
    </source>
</evidence>
<feature type="domain" description="C2H2-type" evidence="7">
    <location>
        <begin position="1307"/>
        <end position="1334"/>
    </location>
</feature>
<dbReference type="InterPro" id="IPR013087">
    <property type="entry name" value="Znf_C2H2_type"/>
</dbReference>
<comment type="caution">
    <text evidence="9">The sequence shown here is derived from an EMBL/GenBank/DDBJ whole genome shotgun (WGS) entry which is preliminary data.</text>
</comment>
<feature type="domain" description="C2H2-type" evidence="7">
    <location>
        <begin position="785"/>
        <end position="812"/>
    </location>
</feature>
<feature type="binding site" evidence="6">
    <location>
        <position position="977"/>
    </location>
    <ligand>
        <name>Zn(2+)</name>
        <dbReference type="ChEBI" id="CHEBI:29105"/>
    </ligand>
</feature>
<evidence type="ECO:0000313" key="9">
    <source>
        <dbReference type="EMBL" id="KAF9407625.1"/>
    </source>
</evidence>
<feature type="binding site" evidence="6">
    <location>
        <position position="1028"/>
    </location>
    <ligand>
        <name>Zn(2+)</name>
        <dbReference type="ChEBI" id="CHEBI:29105"/>
    </ligand>
</feature>
<dbReference type="InterPro" id="IPR012934">
    <property type="entry name" value="Znf_AD"/>
</dbReference>
<feature type="binding site" evidence="6">
    <location>
        <position position="492"/>
    </location>
    <ligand>
        <name>Zn(2+)</name>
        <dbReference type="ChEBI" id="CHEBI:29105"/>
    </ligand>
</feature>
<evidence type="ECO:0000256" key="5">
    <source>
        <dbReference type="PROSITE-ProRule" id="PRU00042"/>
    </source>
</evidence>
<protein>
    <recommendedName>
        <fullName evidence="11">Zinc finger protein</fullName>
    </recommendedName>
</protein>
<feature type="domain" description="C2H2-type" evidence="7">
    <location>
        <begin position="1216"/>
        <end position="1238"/>
    </location>
</feature>
<gene>
    <name evidence="9" type="ORF">HW555_012414</name>
</gene>
<evidence type="ECO:0000313" key="10">
    <source>
        <dbReference type="Proteomes" id="UP000648187"/>
    </source>
</evidence>
<feature type="domain" description="C2H2-type" evidence="7">
    <location>
        <begin position="1335"/>
        <end position="1354"/>
    </location>
</feature>
<evidence type="ECO:0008006" key="11">
    <source>
        <dbReference type="Google" id="ProtNLM"/>
    </source>
</evidence>
<dbReference type="PROSITE" id="PS51915">
    <property type="entry name" value="ZAD"/>
    <property type="match status" value="2"/>
</dbReference>
<organism evidence="9 10">
    <name type="scientific">Spodoptera exigua</name>
    <name type="common">Beet armyworm</name>
    <name type="synonym">Noctua fulgens</name>
    <dbReference type="NCBI Taxonomy" id="7107"/>
    <lineage>
        <taxon>Eukaryota</taxon>
        <taxon>Metazoa</taxon>
        <taxon>Ecdysozoa</taxon>
        <taxon>Arthropoda</taxon>
        <taxon>Hexapoda</taxon>
        <taxon>Insecta</taxon>
        <taxon>Pterygota</taxon>
        <taxon>Neoptera</taxon>
        <taxon>Endopterygota</taxon>
        <taxon>Lepidoptera</taxon>
        <taxon>Glossata</taxon>
        <taxon>Ditrysia</taxon>
        <taxon>Noctuoidea</taxon>
        <taxon>Noctuidae</taxon>
        <taxon>Amphipyrinae</taxon>
        <taxon>Spodoptera</taxon>
    </lineage>
</organism>
<evidence type="ECO:0000256" key="1">
    <source>
        <dbReference type="ARBA" id="ARBA00022723"/>
    </source>
</evidence>
<feature type="binding site" evidence="6">
    <location>
        <position position="1025"/>
    </location>
    <ligand>
        <name>Zn(2+)</name>
        <dbReference type="ChEBI" id="CHEBI:29105"/>
    </ligand>
</feature>
<feature type="domain" description="C2H2-type" evidence="7">
    <location>
        <begin position="590"/>
        <end position="617"/>
    </location>
</feature>
<dbReference type="InterPro" id="IPR036236">
    <property type="entry name" value="Znf_C2H2_sf"/>
</dbReference>
<feature type="binding site" evidence="6">
    <location>
        <position position="444"/>
    </location>
    <ligand>
        <name>Zn(2+)</name>
        <dbReference type="ChEBI" id="CHEBI:29105"/>
    </ligand>
</feature>
<dbReference type="Gene3D" id="3.40.1800.20">
    <property type="match status" value="1"/>
</dbReference>
<name>A0A835G576_SPOEX</name>
<keyword evidence="1 6" id="KW-0479">Metal-binding</keyword>
<dbReference type="Proteomes" id="UP000648187">
    <property type="component" value="Unassembled WGS sequence"/>
</dbReference>